<dbReference type="EMBL" id="JAGIOO010000001">
    <property type="protein sequence ID" value="MBP2473310.1"/>
    <property type="molecule type" value="Genomic_DNA"/>
</dbReference>
<dbReference type="RefSeq" id="WP_086783938.1">
    <property type="nucleotide sequence ID" value="NZ_JAGIOO010000001.1"/>
</dbReference>
<evidence type="ECO:0000256" key="1">
    <source>
        <dbReference type="SAM" id="Phobius"/>
    </source>
</evidence>
<sequence length="470" mass="47254">MPYGAATLDRAGESRRGFRMGIPAIVAVVLASIAGLIGLVGPEARHLTDLATRPTAELSFGQITTIAAGVIGMAAGLCLVRRWPWLLFAGALAGLPAAVVRIWPTLLYETTWPGHYEGGQVGIIDTLSASGTMGGSLLIAGVLGAAQHLSRTGARAAAAAVVGAMIGAELFSRILFSDQVPVPGPPPPDPAVALLTLLGLAGGALAVLATSTDRLPDAPEFPGDRRMLRLGVLASPIPLLPKLVFAFIPGDGGLLEAGVAAGVALAASFAVAAVAGLTVLGTMTLVTATALAGSAPIVAAYYSMTMSDTAILPMAAAGLLLGVAAATTRRRLFGAAGLCLAIALGTVLAAPLAGGSLRTMLFAYTAYLPAALLMIVVIIAVVLASGAVTPVLSDQGALPLALGPLFTGLALAGRELMYFAGTVTSDSTALGYLYGPHPVPLAAALMGVAGVLLLLLAVREHRQLARRLPA</sequence>
<feature type="transmembrane region" description="Helical" evidence="1">
    <location>
        <begin position="60"/>
        <end position="80"/>
    </location>
</feature>
<proteinExistence type="predicted"/>
<feature type="transmembrane region" description="Helical" evidence="1">
    <location>
        <begin position="310"/>
        <end position="328"/>
    </location>
</feature>
<name>A0ABS5A9P8_9PSEU</name>
<keyword evidence="1" id="KW-0812">Transmembrane</keyword>
<organism evidence="2 3">
    <name type="scientific">Crossiella equi</name>
    <dbReference type="NCBI Taxonomy" id="130796"/>
    <lineage>
        <taxon>Bacteria</taxon>
        <taxon>Bacillati</taxon>
        <taxon>Actinomycetota</taxon>
        <taxon>Actinomycetes</taxon>
        <taxon>Pseudonocardiales</taxon>
        <taxon>Pseudonocardiaceae</taxon>
        <taxon>Crossiella</taxon>
    </lineage>
</organism>
<evidence type="ECO:0008006" key="4">
    <source>
        <dbReference type="Google" id="ProtNLM"/>
    </source>
</evidence>
<accession>A0ABS5A9P8</accession>
<feature type="transmembrane region" description="Helical" evidence="1">
    <location>
        <begin position="85"/>
        <end position="103"/>
    </location>
</feature>
<feature type="transmembrane region" description="Helical" evidence="1">
    <location>
        <begin position="284"/>
        <end position="304"/>
    </location>
</feature>
<comment type="caution">
    <text evidence="2">The sequence shown here is derived from an EMBL/GenBank/DDBJ whole genome shotgun (WGS) entry which is preliminary data.</text>
</comment>
<evidence type="ECO:0000313" key="3">
    <source>
        <dbReference type="Proteomes" id="UP001519363"/>
    </source>
</evidence>
<feature type="transmembrane region" description="Helical" evidence="1">
    <location>
        <begin position="366"/>
        <end position="388"/>
    </location>
</feature>
<feature type="transmembrane region" description="Helical" evidence="1">
    <location>
        <begin position="156"/>
        <end position="176"/>
    </location>
</feature>
<keyword evidence="1" id="KW-1133">Transmembrane helix</keyword>
<feature type="transmembrane region" description="Helical" evidence="1">
    <location>
        <begin position="191"/>
        <end position="209"/>
    </location>
</feature>
<protein>
    <recommendedName>
        <fullName evidence="4">MFS transporter</fullName>
    </recommendedName>
</protein>
<reference evidence="2 3" key="1">
    <citation type="submission" date="2021-03" db="EMBL/GenBank/DDBJ databases">
        <title>Sequencing the genomes of 1000 actinobacteria strains.</title>
        <authorList>
            <person name="Klenk H.-P."/>
        </authorList>
    </citation>
    <scope>NUCLEOTIDE SEQUENCE [LARGE SCALE GENOMIC DNA]</scope>
    <source>
        <strain evidence="2 3">DSM 44580</strain>
    </source>
</reference>
<feature type="transmembrane region" description="Helical" evidence="1">
    <location>
        <begin position="400"/>
        <end position="419"/>
    </location>
</feature>
<keyword evidence="1" id="KW-0472">Membrane</keyword>
<dbReference type="Proteomes" id="UP001519363">
    <property type="component" value="Unassembled WGS sequence"/>
</dbReference>
<evidence type="ECO:0000313" key="2">
    <source>
        <dbReference type="EMBL" id="MBP2473310.1"/>
    </source>
</evidence>
<feature type="transmembrane region" description="Helical" evidence="1">
    <location>
        <begin position="20"/>
        <end position="40"/>
    </location>
</feature>
<gene>
    <name evidence="2" type="ORF">JOF53_002182</name>
</gene>
<keyword evidence="3" id="KW-1185">Reference proteome</keyword>
<feature type="transmembrane region" description="Helical" evidence="1">
    <location>
        <begin position="439"/>
        <end position="458"/>
    </location>
</feature>
<feature type="transmembrane region" description="Helical" evidence="1">
    <location>
        <begin position="335"/>
        <end position="354"/>
    </location>
</feature>
<feature type="transmembrane region" description="Helical" evidence="1">
    <location>
        <begin position="254"/>
        <end position="277"/>
    </location>
</feature>
<feature type="transmembrane region" description="Helical" evidence="1">
    <location>
        <begin position="230"/>
        <end position="248"/>
    </location>
</feature>
<feature type="transmembrane region" description="Helical" evidence="1">
    <location>
        <begin position="123"/>
        <end position="144"/>
    </location>
</feature>